<organism evidence="1 2">
    <name type="scientific">Sphagnum jensenii</name>
    <dbReference type="NCBI Taxonomy" id="128206"/>
    <lineage>
        <taxon>Eukaryota</taxon>
        <taxon>Viridiplantae</taxon>
        <taxon>Streptophyta</taxon>
        <taxon>Embryophyta</taxon>
        <taxon>Bryophyta</taxon>
        <taxon>Sphagnophytina</taxon>
        <taxon>Sphagnopsida</taxon>
        <taxon>Sphagnales</taxon>
        <taxon>Sphagnaceae</taxon>
        <taxon>Sphagnum</taxon>
    </lineage>
</organism>
<accession>A0ABP0WPD9</accession>
<keyword evidence="2" id="KW-1185">Reference proteome</keyword>
<gene>
    <name evidence="1" type="ORF">CSSPJE1EN1_LOCUS14211</name>
</gene>
<name>A0ABP0WPD9_9BRYO</name>
<evidence type="ECO:0000313" key="1">
    <source>
        <dbReference type="EMBL" id="CAK9268733.1"/>
    </source>
</evidence>
<dbReference type="EMBL" id="OZ020097">
    <property type="protein sequence ID" value="CAK9268733.1"/>
    <property type="molecule type" value="Genomic_DNA"/>
</dbReference>
<dbReference type="PANTHER" id="PTHR38389:SF1">
    <property type="entry name" value="DNA-DIRECTED RNA POLYMERASE SUBUNIT BETA"/>
    <property type="match status" value="1"/>
</dbReference>
<evidence type="ECO:0000313" key="2">
    <source>
        <dbReference type="Proteomes" id="UP001497444"/>
    </source>
</evidence>
<dbReference type="InterPro" id="IPR057209">
    <property type="entry name" value="DUF7887"/>
</dbReference>
<sequence>MAMVVASSSRIPNSLQRQSILVAGSKVRSIWSVNVPTVERTTHNSKTANASTLATESGRKNPFSTTCGDDSEFASMTTATTTNRRRNTTGRRRQNKISTPRAEKRNEDGSIEDDDSSNSSFLSMELLLQTVIVVFTLGFIDAGYSGDWSRIGALSKEKEELLRIAAYGVVPLSAAAVWAIGNRSKSSM</sequence>
<dbReference type="Pfam" id="PF25397">
    <property type="entry name" value="DUF7887"/>
    <property type="match status" value="1"/>
</dbReference>
<dbReference type="PANTHER" id="PTHR38389">
    <property type="entry name" value="DNA-DIRECTED RNA POLYMERASE SUBUNIT BETA"/>
    <property type="match status" value="1"/>
</dbReference>
<dbReference type="Proteomes" id="UP001497444">
    <property type="component" value="Chromosome 2"/>
</dbReference>
<reference evidence="1 2" key="1">
    <citation type="submission" date="2024-02" db="EMBL/GenBank/DDBJ databases">
        <authorList>
            <consortium name="ELIXIR-Norway"/>
            <consortium name="Elixir Norway"/>
        </authorList>
    </citation>
    <scope>NUCLEOTIDE SEQUENCE [LARGE SCALE GENOMIC DNA]</scope>
</reference>
<proteinExistence type="predicted"/>
<protein>
    <submittedName>
        <fullName evidence="1">Uncharacterized protein</fullName>
    </submittedName>
</protein>